<sequence>MLAIQPTSSGSQKCTPNLLPARLNHNGPINATERYWKPESSEDGKPKAYFRGRHLHGTPLPLPSNYTGAILHITDKNLPAMDNDKMEAGVDDEEESEKVEVKVAEQVGTFGEVMLWEHGGAIDKDEDTYTRGIGEWIGFAEAMHVEPVEKEKTST</sequence>
<feature type="compositionally biased region" description="Polar residues" evidence="1">
    <location>
        <begin position="1"/>
        <end position="15"/>
    </location>
</feature>
<dbReference type="AlphaFoldDB" id="A0A9P4KGR9"/>
<gene>
    <name evidence="2" type="ORF">CC78DRAFT_354525</name>
</gene>
<dbReference type="Pfam" id="PF08615">
    <property type="entry name" value="RNase_H2_suC"/>
    <property type="match status" value="1"/>
</dbReference>
<evidence type="ECO:0000313" key="3">
    <source>
        <dbReference type="Proteomes" id="UP000800093"/>
    </source>
</evidence>
<accession>A0A9P4KGR9</accession>
<comment type="caution">
    <text evidence="2">The sequence shown here is derived from an EMBL/GenBank/DDBJ whole genome shotgun (WGS) entry which is preliminary data.</text>
</comment>
<evidence type="ECO:0000256" key="1">
    <source>
        <dbReference type="SAM" id="MobiDB-lite"/>
    </source>
</evidence>
<dbReference type="PANTHER" id="PTHR47204">
    <property type="entry name" value="OS02G0168900 PROTEIN"/>
    <property type="match status" value="1"/>
</dbReference>
<feature type="region of interest" description="Disordered" evidence="1">
    <location>
        <begin position="1"/>
        <end position="58"/>
    </location>
</feature>
<dbReference type="Gene3D" id="2.40.128.680">
    <property type="match status" value="1"/>
</dbReference>
<organism evidence="2 3">
    <name type="scientific">Lojkania enalia</name>
    <dbReference type="NCBI Taxonomy" id="147567"/>
    <lineage>
        <taxon>Eukaryota</taxon>
        <taxon>Fungi</taxon>
        <taxon>Dikarya</taxon>
        <taxon>Ascomycota</taxon>
        <taxon>Pezizomycotina</taxon>
        <taxon>Dothideomycetes</taxon>
        <taxon>Pleosporomycetidae</taxon>
        <taxon>Pleosporales</taxon>
        <taxon>Pleosporales incertae sedis</taxon>
        <taxon>Lojkania</taxon>
    </lineage>
</organism>
<protein>
    <submittedName>
        <fullName evidence="2">Ribonuclease H1 small subunit</fullName>
    </submittedName>
</protein>
<dbReference type="InterPro" id="IPR013924">
    <property type="entry name" value="RNase_H2_suC"/>
</dbReference>
<reference evidence="3" key="1">
    <citation type="journal article" date="2020" name="Stud. Mycol.">
        <title>101 Dothideomycetes genomes: A test case for predicting lifestyles and emergence of pathogens.</title>
        <authorList>
            <person name="Haridas S."/>
            <person name="Albert R."/>
            <person name="Binder M."/>
            <person name="Bloem J."/>
            <person name="LaButti K."/>
            <person name="Salamov A."/>
            <person name="Andreopoulos B."/>
            <person name="Baker S."/>
            <person name="Barry K."/>
            <person name="Bills G."/>
            <person name="Bluhm B."/>
            <person name="Cannon C."/>
            <person name="Castanera R."/>
            <person name="Culley D."/>
            <person name="Daum C."/>
            <person name="Ezra D."/>
            <person name="Gonzalez J."/>
            <person name="Henrissat B."/>
            <person name="Kuo A."/>
            <person name="Liang C."/>
            <person name="Lipzen A."/>
            <person name="Lutzoni F."/>
            <person name="Magnuson J."/>
            <person name="Mondo S."/>
            <person name="Nolan M."/>
            <person name="Ohm R."/>
            <person name="Pangilinan J."/>
            <person name="Park H.-J."/>
            <person name="Ramirez L."/>
            <person name="Alfaro M."/>
            <person name="Sun H."/>
            <person name="Tritt A."/>
            <person name="Yoshinaga Y."/>
            <person name="Zwiers L.-H."/>
            <person name="Turgeon B."/>
            <person name="Goodwin S."/>
            <person name="Spatafora J."/>
            <person name="Crous P."/>
            <person name="Grigoriev I."/>
        </authorList>
    </citation>
    <scope>NUCLEOTIDE SEQUENCE [LARGE SCALE GENOMIC DNA]</scope>
    <source>
        <strain evidence="3">CBS 304.66</strain>
    </source>
</reference>
<dbReference type="GO" id="GO:0006401">
    <property type="term" value="P:RNA catabolic process"/>
    <property type="evidence" value="ECO:0007669"/>
    <property type="project" value="InterPro"/>
</dbReference>
<dbReference type="EMBL" id="ML986585">
    <property type="protein sequence ID" value="KAF2268839.1"/>
    <property type="molecule type" value="Genomic_DNA"/>
</dbReference>
<dbReference type="Proteomes" id="UP000800093">
    <property type="component" value="Unassembled WGS sequence"/>
</dbReference>
<dbReference type="CDD" id="cd09271">
    <property type="entry name" value="RNase_H2-C"/>
    <property type="match status" value="1"/>
</dbReference>
<proteinExistence type="predicted"/>
<dbReference type="OrthoDB" id="6222486at2759"/>
<dbReference type="PANTHER" id="PTHR47204:SF1">
    <property type="entry name" value="RIBONUCLEASE H2 SUBUNIT C"/>
    <property type="match status" value="1"/>
</dbReference>
<evidence type="ECO:0000313" key="2">
    <source>
        <dbReference type="EMBL" id="KAF2268839.1"/>
    </source>
</evidence>
<name>A0A9P4KGR9_9PLEO</name>
<dbReference type="GO" id="GO:0032299">
    <property type="term" value="C:ribonuclease H2 complex"/>
    <property type="evidence" value="ECO:0007669"/>
    <property type="project" value="InterPro"/>
</dbReference>
<keyword evidence="3" id="KW-1185">Reference proteome</keyword>
<feature type="compositionally biased region" description="Basic and acidic residues" evidence="1">
    <location>
        <begin position="34"/>
        <end position="46"/>
    </location>
</feature>